<name>A0ABW3HZH9_9FLAO</name>
<sequence>MRKITFLLFSIISFSVFSQANDDCANAIALTCGTTTATDTSAATLDTDDTISCGPASAAGNIWYTYTGSGAAEDIELSMCNDTGATPGDAAYDSKLYVYASGDGTCGTLTCVANNDDGPGCSGFSSILNFTSDGTTTYYIAVSGYNTSTGTGNLSIACTSAVPPNVANQDCGTAIAASVDGVAFGTDNGNGTANVNNPTCDAFGVIQDVWFTFVAPASGTVTVDSILDGTATDANFVVYSGTCGALTEEGTSCQDVAASANTVDLTGLTGGNTYYLQAWNGGGSEEGTFSLRLSDTSLSISELQLDENFNYYPNPVQDKLMVSAKNSIEALNVVNMLGQTIRTVYPNMNSYELDFSDLNSGIYFVKATINNVEGTFRIVKR</sequence>
<gene>
    <name evidence="5" type="ORF">ACFQ1O_01970</name>
</gene>
<evidence type="ECO:0000259" key="3">
    <source>
        <dbReference type="Pfam" id="PF18962"/>
    </source>
</evidence>
<dbReference type="InterPro" id="IPR026444">
    <property type="entry name" value="Secre_tail"/>
</dbReference>
<reference evidence="6" key="1">
    <citation type="journal article" date="2019" name="Int. J. Syst. Evol. Microbiol.">
        <title>The Global Catalogue of Microorganisms (GCM) 10K type strain sequencing project: providing services to taxonomists for standard genome sequencing and annotation.</title>
        <authorList>
            <consortium name="The Broad Institute Genomics Platform"/>
            <consortium name="The Broad Institute Genome Sequencing Center for Infectious Disease"/>
            <person name="Wu L."/>
            <person name="Ma J."/>
        </authorList>
    </citation>
    <scope>NUCLEOTIDE SEQUENCE [LARGE SCALE GENOMIC DNA]</scope>
    <source>
        <strain evidence="6">CCUG 62114</strain>
    </source>
</reference>
<comment type="caution">
    <text evidence="5">The sequence shown here is derived from an EMBL/GenBank/DDBJ whole genome shotgun (WGS) entry which is preliminary data.</text>
</comment>
<keyword evidence="6" id="KW-1185">Reference proteome</keyword>
<dbReference type="EMBL" id="JBHTJM010000002">
    <property type="protein sequence ID" value="MFD0962767.1"/>
    <property type="molecule type" value="Genomic_DNA"/>
</dbReference>
<proteinExistence type="predicted"/>
<dbReference type="Pfam" id="PF23759">
    <property type="entry name" value="GBD_T9SS_assoc"/>
    <property type="match status" value="1"/>
</dbReference>
<evidence type="ECO:0000256" key="2">
    <source>
        <dbReference type="SAM" id="SignalP"/>
    </source>
</evidence>
<dbReference type="RefSeq" id="WP_377712766.1">
    <property type="nucleotide sequence ID" value="NZ_JBHTJM010000002.1"/>
</dbReference>
<accession>A0ABW3HZH9</accession>
<keyword evidence="1 2" id="KW-0732">Signal</keyword>
<dbReference type="Proteomes" id="UP001596997">
    <property type="component" value="Unassembled WGS sequence"/>
</dbReference>
<dbReference type="NCBIfam" id="TIGR04183">
    <property type="entry name" value="Por_Secre_tail"/>
    <property type="match status" value="1"/>
</dbReference>
<protein>
    <submittedName>
        <fullName evidence="5">T9SS type A sorting domain-containing protein</fullName>
    </submittedName>
</protein>
<dbReference type="InterPro" id="IPR056600">
    <property type="entry name" value="GBD_T9SS_assoc"/>
</dbReference>
<evidence type="ECO:0000313" key="5">
    <source>
        <dbReference type="EMBL" id="MFD0962767.1"/>
    </source>
</evidence>
<dbReference type="Pfam" id="PF18962">
    <property type="entry name" value="Por_Secre_tail"/>
    <property type="match status" value="1"/>
</dbReference>
<evidence type="ECO:0000256" key="1">
    <source>
        <dbReference type="ARBA" id="ARBA00022729"/>
    </source>
</evidence>
<feature type="domain" description="Secretion system C-terminal sorting" evidence="3">
    <location>
        <begin position="312"/>
        <end position="372"/>
    </location>
</feature>
<feature type="signal peptide" evidence="2">
    <location>
        <begin position="1"/>
        <end position="20"/>
    </location>
</feature>
<evidence type="ECO:0000259" key="4">
    <source>
        <dbReference type="Pfam" id="PF23759"/>
    </source>
</evidence>
<dbReference type="Gene3D" id="2.60.120.380">
    <property type="match status" value="2"/>
</dbReference>
<feature type="domain" description="T9SS-like galactose binding" evidence="4">
    <location>
        <begin position="167"/>
        <end position="280"/>
    </location>
</feature>
<evidence type="ECO:0000313" key="6">
    <source>
        <dbReference type="Proteomes" id="UP001596997"/>
    </source>
</evidence>
<organism evidence="5 6">
    <name type="scientific">Pseudofulvibacter geojedonensis</name>
    <dbReference type="NCBI Taxonomy" id="1123758"/>
    <lineage>
        <taxon>Bacteria</taxon>
        <taxon>Pseudomonadati</taxon>
        <taxon>Bacteroidota</taxon>
        <taxon>Flavobacteriia</taxon>
        <taxon>Flavobacteriales</taxon>
        <taxon>Flavobacteriaceae</taxon>
        <taxon>Pseudofulvibacter</taxon>
    </lineage>
</organism>
<feature type="chain" id="PRO_5047108432" evidence="2">
    <location>
        <begin position="21"/>
        <end position="381"/>
    </location>
</feature>